<keyword evidence="14" id="KW-1185">Reference proteome</keyword>
<dbReference type="FunFam" id="3.30.559.10:FF:000007">
    <property type="entry name" value="Dihydrolipoamide acetyltransferase component of pyruvate dehydrogenase complex"/>
    <property type="match status" value="1"/>
</dbReference>
<dbReference type="Pfam" id="PF00364">
    <property type="entry name" value="Biotin_lipoyl"/>
    <property type="match status" value="1"/>
</dbReference>
<evidence type="ECO:0000256" key="5">
    <source>
        <dbReference type="ARBA" id="ARBA00022532"/>
    </source>
</evidence>
<dbReference type="NCBIfam" id="TIGR01347">
    <property type="entry name" value="sucB"/>
    <property type="match status" value="1"/>
</dbReference>
<dbReference type="PANTHER" id="PTHR43416">
    <property type="entry name" value="DIHYDROLIPOYLLYSINE-RESIDUE SUCCINYLTRANSFERASE COMPONENT OF 2-OXOGLUTARATE DEHYDROGENASE COMPLEX, MITOCHONDRIAL-RELATED"/>
    <property type="match status" value="1"/>
</dbReference>
<evidence type="ECO:0000256" key="11">
    <source>
        <dbReference type="SAM" id="MobiDB-lite"/>
    </source>
</evidence>
<dbReference type="GO" id="GO:0004149">
    <property type="term" value="F:dihydrolipoyllysine-residue succinyltransferase activity"/>
    <property type="evidence" value="ECO:0007669"/>
    <property type="project" value="UniProtKB-EC"/>
</dbReference>
<evidence type="ECO:0000256" key="4">
    <source>
        <dbReference type="ARBA" id="ARBA00012945"/>
    </source>
</evidence>
<dbReference type="Proteomes" id="UP000530660">
    <property type="component" value="Unassembled WGS sequence"/>
</dbReference>
<dbReference type="InterPro" id="IPR050537">
    <property type="entry name" value="2-oxoacid_dehydrogenase"/>
</dbReference>
<comment type="caution">
    <text evidence="13">The sequence shown here is derived from an EMBL/GenBank/DDBJ whole genome shotgun (WGS) entry which is preliminary data.</text>
</comment>
<dbReference type="EC" id="2.3.1.61" evidence="4"/>
<evidence type="ECO:0000256" key="9">
    <source>
        <dbReference type="ARBA" id="ARBA00023315"/>
    </source>
</evidence>
<evidence type="ECO:0000313" key="13">
    <source>
        <dbReference type="EMBL" id="KAF6004523.1"/>
    </source>
</evidence>
<keyword evidence="9" id="KW-0012">Acyltransferase</keyword>
<comment type="similarity">
    <text evidence="3">Belongs to the 2-oxoacid dehydrogenase family.</text>
</comment>
<dbReference type="NCBIfam" id="NF004309">
    <property type="entry name" value="PRK05704.1"/>
    <property type="match status" value="1"/>
</dbReference>
<keyword evidence="6" id="KW-0808">Transferase</keyword>
<dbReference type="CDD" id="cd06849">
    <property type="entry name" value="lipoyl_domain"/>
    <property type="match status" value="1"/>
</dbReference>
<dbReference type="GO" id="GO:0033512">
    <property type="term" value="P:L-lysine catabolic process to acetyl-CoA via saccharopine"/>
    <property type="evidence" value="ECO:0007669"/>
    <property type="project" value="UniProtKB-UniPathway"/>
</dbReference>
<evidence type="ECO:0000256" key="6">
    <source>
        <dbReference type="ARBA" id="ARBA00022679"/>
    </source>
</evidence>
<evidence type="ECO:0000256" key="8">
    <source>
        <dbReference type="ARBA" id="ARBA00022946"/>
    </source>
</evidence>
<keyword evidence="8" id="KW-0809">Transit peptide</keyword>
<proteinExistence type="inferred from homology"/>
<dbReference type="GO" id="GO:0005739">
    <property type="term" value="C:mitochondrion"/>
    <property type="evidence" value="ECO:0007669"/>
    <property type="project" value="TreeGrafter"/>
</dbReference>
<name>A0A7J7IN28_9RHOD</name>
<keyword evidence="7" id="KW-0450">Lipoyl</keyword>
<comment type="cofactor">
    <cofactor evidence="1">
        <name>(R)-lipoate</name>
        <dbReference type="ChEBI" id="CHEBI:83088"/>
    </cofactor>
</comment>
<dbReference type="GO" id="GO:0006099">
    <property type="term" value="P:tricarboxylic acid cycle"/>
    <property type="evidence" value="ECO:0007669"/>
    <property type="project" value="UniProtKB-KW"/>
</dbReference>
<dbReference type="EMBL" id="VWRR01000003">
    <property type="protein sequence ID" value="KAF6004523.1"/>
    <property type="molecule type" value="Genomic_DNA"/>
</dbReference>
<evidence type="ECO:0000259" key="12">
    <source>
        <dbReference type="PROSITE" id="PS50968"/>
    </source>
</evidence>
<organism evidence="13 14">
    <name type="scientific">Cyanidiococcus yangmingshanensis</name>
    <dbReference type="NCBI Taxonomy" id="2690220"/>
    <lineage>
        <taxon>Eukaryota</taxon>
        <taxon>Rhodophyta</taxon>
        <taxon>Bangiophyceae</taxon>
        <taxon>Cyanidiales</taxon>
        <taxon>Cyanidiaceae</taxon>
        <taxon>Cyanidiococcus</taxon>
    </lineage>
</organism>
<sequence length="480" mass="52214">MLSHIRVIVPKIGRLARVPLGLAGRSSRVWSSGSEVLVLSRLSSSKTASLFTECRYARGPCWEPTHRSYVRRLTLPSEVPVGTLETVPVPTMGESITEGTVAALLKSVGDQVQEDEVVVQLETDKVTVDVRSPVSGVIREVLAAEGDNVTVGKGLFRVEVGARGSSAGQHERPAGKPEQTVSEQDHMEPREEPPAEAVSPPPPPSDVEHGEEHAEAAAAQLLGRSVVQRGPAAAAAGSALLEQDEAGERRVPMSRMRRRIAERLKHAQNTAAMLTTFNECDLSSLAEMRASFKDGFEKRYGSKLGYMSAFVKAAAIALEEQPEVNGVIDGDDIVYREYVDISVAVSTPTGLMTPVMRGVEKMSFADIELQLADFAKRAREGQIRLEELQGGTFTISNGGVFGSLLSTPIINMPQSAILGMHAIQRRPVVVGEEIVIRPMMYLALTYDHRLIDGREAVTFLRRIKALIEDPRRMLVGVYGF</sequence>
<dbReference type="InterPro" id="IPR003016">
    <property type="entry name" value="2-oxoA_DH_lipoyl-BS"/>
</dbReference>
<comment type="pathway">
    <text evidence="2">Amino-acid degradation; L-lysine degradation via saccharopine pathway; glutaryl-CoA from L-lysine: step 6/6.</text>
</comment>
<dbReference type="Pfam" id="PF00198">
    <property type="entry name" value="2-oxoacid_dh"/>
    <property type="match status" value="1"/>
</dbReference>
<reference evidence="13 14" key="1">
    <citation type="journal article" date="2020" name="J. Phycol.">
        <title>Comparative genome analysis reveals Cyanidiococcus gen. nov., a new extremophilic red algal genus sister to Cyanidioschyzon (Cyanidioschyzonaceae, Rhodophyta).</title>
        <authorList>
            <person name="Liu S.-L."/>
            <person name="Chiang Y.-R."/>
            <person name="Yoon H.S."/>
            <person name="Fu H.-Y."/>
        </authorList>
    </citation>
    <scope>NUCLEOTIDE SEQUENCE [LARGE SCALE GENOMIC DNA]</scope>
    <source>
        <strain evidence="13 14">THAL066</strain>
    </source>
</reference>
<feature type="domain" description="Lipoyl-binding" evidence="12">
    <location>
        <begin position="84"/>
        <end position="159"/>
    </location>
</feature>
<gene>
    <name evidence="13" type="ORF">F1559_003754</name>
</gene>
<evidence type="ECO:0000256" key="3">
    <source>
        <dbReference type="ARBA" id="ARBA00007317"/>
    </source>
</evidence>
<dbReference type="SUPFAM" id="SSF52777">
    <property type="entry name" value="CoA-dependent acyltransferases"/>
    <property type="match status" value="1"/>
</dbReference>
<evidence type="ECO:0000256" key="7">
    <source>
        <dbReference type="ARBA" id="ARBA00022823"/>
    </source>
</evidence>
<feature type="region of interest" description="Disordered" evidence="11">
    <location>
        <begin position="163"/>
        <end position="213"/>
    </location>
</feature>
<dbReference type="InterPro" id="IPR011053">
    <property type="entry name" value="Single_hybrid_motif"/>
</dbReference>
<dbReference type="InterPro" id="IPR000089">
    <property type="entry name" value="Biotin_lipoyl"/>
</dbReference>
<evidence type="ECO:0000256" key="2">
    <source>
        <dbReference type="ARBA" id="ARBA00005145"/>
    </source>
</evidence>
<dbReference type="Gene3D" id="2.40.50.100">
    <property type="match status" value="1"/>
</dbReference>
<evidence type="ECO:0000256" key="1">
    <source>
        <dbReference type="ARBA" id="ARBA00001938"/>
    </source>
</evidence>
<accession>A0A7J7IN28</accession>
<dbReference type="AlphaFoldDB" id="A0A7J7IN28"/>
<dbReference type="InterPro" id="IPR001078">
    <property type="entry name" value="2-oxoacid_DH_actylTfrase"/>
</dbReference>
<dbReference type="InterPro" id="IPR023213">
    <property type="entry name" value="CAT-like_dom_sf"/>
</dbReference>
<dbReference type="OrthoDB" id="5391403at2759"/>
<keyword evidence="5" id="KW-0816">Tricarboxylic acid cycle</keyword>
<dbReference type="UniPathway" id="UPA00868">
    <property type="reaction ID" value="UER00840"/>
</dbReference>
<protein>
    <recommendedName>
        <fullName evidence="4">dihydrolipoyllysine-residue succinyltransferase</fullName>
        <ecNumber evidence="4">2.3.1.61</ecNumber>
    </recommendedName>
    <alternativeName>
        <fullName evidence="10">2-oxoglutarate dehydrogenase complex component E2</fullName>
    </alternativeName>
</protein>
<evidence type="ECO:0000256" key="10">
    <source>
        <dbReference type="ARBA" id="ARBA00032406"/>
    </source>
</evidence>
<dbReference type="PROSITE" id="PS00189">
    <property type="entry name" value="LIPOYL"/>
    <property type="match status" value="1"/>
</dbReference>
<dbReference type="InterPro" id="IPR006255">
    <property type="entry name" value="SucB"/>
</dbReference>
<dbReference type="Gene3D" id="3.30.559.10">
    <property type="entry name" value="Chloramphenicol acetyltransferase-like domain"/>
    <property type="match status" value="1"/>
</dbReference>
<feature type="compositionally biased region" description="Basic and acidic residues" evidence="11">
    <location>
        <begin position="183"/>
        <end position="193"/>
    </location>
</feature>
<evidence type="ECO:0000313" key="14">
    <source>
        <dbReference type="Proteomes" id="UP000530660"/>
    </source>
</evidence>
<dbReference type="PANTHER" id="PTHR43416:SF5">
    <property type="entry name" value="DIHYDROLIPOYLLYSINE-RESIDUE SUCCINYLTRANSFERASE COMPONENT OF 2-OXOGLUTARATE DEHYDROGENASE COMPLEX, MITOCHONDRIAL"/>
    <property type="match status" value="1"/>
</dbReference>
<dbReference type="SUPFAM" id="SSF51230">
    <property type="entry name" value="Single hybrid motif"/>
    <property type="match status" value="1"/>
</dbReference>
<dbReference type="GO" id="GO:0045252">
    <property type="term" value="C:oxoglutarate dehydrogenase complex"/>
    <property type="evidence" value="ECO:0007669"/>
    <property type="project" value="InterPro"/>
</dbReference>
<dbReference type="PROSITE" id="PS50968">
    <property type="entry name" value="BIOTINYL_LIPOYL"/>
    <property type="match status" value="1"/>
</dbReference>